<evidence type="ECO:0000313" key="7">
    <source>
        <dbReference type="EMBL" id="CAB4942991.1"/>
    </source>
</evidence>
<protein>
    <submittedName>
        <fullName evidence="7">Unannotated protein</fullName>
    </submittedName>
</protein>
<evidence type="ECO:0000256" key="3">
    <source>
        <dbReference type="ARBA" id="ARBA00022448"/>
    </source>
</evidence>
<organism evidence="7">
    <name type="scientific">freshwater metagenome</name>
    <dbReference type="NCBI Taxonomy" id="449393"/>
    <lineage>
        <taxon>unclassified sequences</taxon>
        <taxon>metagenomes</taxon>
        <taxon>ecological metagenomes</taxon>
    </lineage>
</organism>
<evidence type="ECO:0000256" key="1">
    <source>
        <dbReference type="ARBA" id="ARBA00004196"/>
    </source>
</evidence>
<accession>A0A6J7JK96</accession>
<reference evidence="7" key="1">
    <citation type="submission" date="2020-05" db="EMBL/GenBank/DDBJ databases">
        <authorList>
            <person name="Chiriac C."/>
            <person name="Salcher M."/>
            <person name="Ghai R."/>
            <person name="Kavagutti S V."/>
        </authorList>
    </citation>
    <scope>NUCLEOTIDE SEQUENCE</scope>
</reference>
<dbReference type="InterPro" id="IPR000914">
    <property type="entry name" value="SBP_5_dom"/>
</dbReference>
<keyword evidence="5" id="KW-0472">Membrane</keyword>
<comment type="similarity">
    <text evidence="2">Belongs to the bacterial solute-binding protein 5 family.</text>
</comment>
<keyword evidence="5" id="KW-1133">Transmembrane helix</keyword>
<dbReference type="PANTHER" id="PTHR30290">
    <property type="entry name" value="PERIPLASMIC BINDING COMPONENT OF ABC TRANSPORTER"/>
    <property type="match status" value="1"/>
</dbReference>
<dbReference type="GO" id="GO:0030313">
    <property type="term" value="C:cell envelope"/>
    <property type="evidence" value="ECO:0007669"/>
    <property type="project" value="UniProtKB-SubCell"/>
</dbReference>
<dbReference type="GO" id="GO:0043190">
    <property type="term" value="C:ATP-binding cassette (ABC) transporter complex"/>
    <property type="evidence" value="ECO:0007669"/>
    <property type="project" value="InterPro"/>
</dbReference>
<keyword evidence="3" id="KW-0813">Transport</keyword>
<dbReference type="PANTHER" id="PTHR30290:SF10">
    <property type="entry name" value="PERIPLASMIC OLIGOPEPTIDE-BINDING PROTEIN-RELATED"/>
    <property type="match status" value="1"/>
</dbReference>
<dbReference type="GO" id="GO:1904680">
    <property type="term" value="F:peptide transmembrane transporter activity"/>
    <property type="evidence" value="ECO:0007669"/>
    <property type="project" value="TreeGrafter"/>
</dbReference>
<dbReference type="CDD" id="cd00995">
    <property type="entry name" value="PBP2_NikA_DppA_OppA_like"/>
    <property type="match status" value="1"/>
</dbReference>
<dbReference type="GO" id="GO:0042597">
    <property type="term" value="C:periplasmic space"/>
    <property type="evidence" value="ECO:0007669"/>
    <property type="project" value="UniProtKB-ARBA"/>
</dbReference>
<dbReference type="GO" id="GO:0015833">
    <property type="term" value="P:peptide transport"/>
    <property type="evidence" value="ECO:0007669"/>
    <property type="project" value="TreeGrafter"/>
</dbReference>
<dbReference type="PIRSF" id="PIRSF002741">
    <property type="entry name" value="MppA"/>
    <property type="match status" value="1"/>
</dbReference>
<dbReference type="Gene3D" id="3.10.105.10">
    <property type="entry name" value="Dipeptide-binding Protein, Domain 3"/>
    <property type="match status" value="1"/>
</dbReference>
<evidence type="ECO:0000256" key="2">
    <source>
        <dbReference type="ARBA" id="ARBA00005695"/>
    </source>
</evidence>
<dbReference type="Gene3D" id="3.40.190.10">
    <property type="entry name" value="Periplasmic binding protein-like II"/>
    <property type="match status" value="1"/>
</dbReference>
<dbReference type="EMBL" id="CAFBNF010000093">
    <property type="protein sequence ID" value="CAB4942991.1"/>
    <property type="molecule type" value="Genomic_DNA"/>
</dbReference>
<name>A0A6J7JK96_9ZZZZ</name>
<feature type="transmembrane region" description="Helical" evidence="5">
    <location>
        <begin position="577"/>
        <end position="595"/>
    </location>
</feature>
<dbReference type="Pfam" id="PF00496">
    <property type="entry name" value="SBP_bac_5"/>
    <property type="match status" value="1"/>
</dbReference>
<dbReference type="InterPro" id="IPR039424">
    <property type="entry name" value="SBP_5"/>
</dbReference>
<dbReference type="SUPFAM" id="SSF53850">
    <property type="entry name" value="Periplasmic binding protein-like II"/>
    <property type="match status" value="1"/>
</dbReference>
<dbReference type="AlphaFoldDB" id="A0A6J7JK96"/>
<evidence type="ECO:0000256" key="5">
    <source>
        <dbReference type="SAM" id="Phobius"/>
    </source>
</evidence>
<keyword evidence="4" id="KW-0732">Signal</keyword>
<evidence type="ECO:0000259" key="6">
    <source>
        <dbReference type="Pfam" id="PF00496"/>
    </source>
</evidence>
<keyword evidence="5" id="KW-0812">Transmembrane</keyword>
<proteinExistence type="inferred from homology"/>
<gene>
    <name evidence="7" type="ORF">UFOPK3773_00966</name>
</gene>
<feature type="domain" description="Solute-binding protein family 5" evidence="6">
    <location>
        <begin position="89"/>
        <end position="465"/>
    </location>
</feature>
<dbReference type="InterPro" id="IPR030678">
    <property type="entry name" value="Peptide/Ni-bd"/>
</dbReference>
<evidence type="ECO:0000256" key="4">
    <source>
        <dbReference type="ARBA" id="ARBA00022729"/>
    </source>
</evidence>
<comment type="subcellular location">
    <subcellularLocation>
        <location evidence="1">Cell envelope</location>
    </subcellularLocation>
</comment>
<sequence>MIRTLRPLVLCLCALIAGVGLVATSATADSVAPSPSGSGSTAPTVLHIGITSGIDNPNIFAVASVAEWQAVVMQYDMLLRFGDKDLTAAPSLATGCDSNADRTVWTCHLQPGLKWSDGQPLTSKDVAFSYRFVIDKQFDYFSGYFPEGTTFETPDDLTLVWKSPTPTNGPTVPAWSYVVPEHVWKKYANADAKTIRAAETLPNVGSGPYVMSSANPGQNWTFTRNPNFWGTKPAYDTIEFQLFTNQDAMVQALKNGQIDIADGIEGSLLPAVSAIPNVAVQRVVADSWVNLAFNFGGQGAASKPLPALADITVRKAIEMAIDKQQIVDKVYPGSATPGDTIIRPLSTYWHLTVPPDKLIPYDPAAANAMLDKAGYTMGADGVRVDPTTGQRLTIRMPVSDDTPGSTQAGQLVASFLKKIGIAVTVQPVTAGKMYDLQQAGDFDAYIWYWSGDPDPNYQLSAFTSTPCPGLSDGCWNDPAYDAMFAKQQATLDPAARKVIVDEMQQYVYDQVPNVVLVYPETIEAYRTDKVAGLTPVPEGNGYLMPSYVYTSMVNAYPVTADTGSSSPASSGSSGIPAWVWAVVALIVIALIAVVVRRSRGAAERDERD</sequence>